<dbReference type="InterPro" id="IPR053182">
    <property type="entry name" value="YobU-like_regulator"/>
</dbReference>
<evidence type="ECO:0000259" key="1">
    <source>
        <dbReference type="SMART" id="SM00871"/>
    </source>
</evidence>
<dbReference type="SMART" id="SM00871">
    <property type="entry name" value="AraC_E_bind"/>
    <property type="match status" value="1"/>
</dbReference>
<proteinExistence type="predicted"/>
<comment type="caution">
    <text evidence="2">The sequence shown here is derived from an EMBL/GenBank/DDBJ whole genome shotgun (WGS) entry which is preliminary data.</text>
</comment>
<evidence type="ECO:0000313" key="2">
    <source>
        <dbReference type="EMBL" id="PHQ30645.1"/>
    </source>
</evidence>
<dbReference type="InterPro" id="IPR011256">
    <property type="entry name" value="Reg_factor_effector_dom_sf"/>
</dbReference>
<dbReference type="Proteomes" id="UP000229433">
    <property type="component" value="Unassembled WGS sequence"/>
</dbReference>
<sequence>MTNPSKKLTPELVEVEPRKLIGKCVTTTLSFDDTAALWKDFMSRHKEIVNRVDSGFYSMQVYPFGFKVEEFTRETEFERWAAVEVENFNMVPEGMQTKVLAGGLYAVFTHVGPVKQFVETSNYIYATWLPQSDYQLDDRAHFERLGEKYYGPEHPESEEEIWVPIERKR</sequence>
<feature type="domain" description="AraC effector-binding" evidence="1">
    <location>
        <begin position="8"/>
        <end position="166"/>
    </location>
</feature>
<dbReference type="Gene3D" id="3.20.80.10">
    <property type="entry name" value="Regulatory factor, effector binding domain"/>
    <property type="match status" value="1"/>
</dbReference>
<reference evidence="2 3" key="1">
    <citation type="submission" date="2017-08" db="EMBL/GenBank/DDBJ databases">
        <title>The whole genome shortgun sequences of strain Leeuwenhoekiella nanhaiensis G18 from the South China Sea.</title>
        <authorList>
            <person name="Liu Q."/>
        </authorList>
    </citation>
    <scope>NUCLEOTIDE SEQUENCE [LARGE SCALE GENOMIC DNA]</scope>
    <source>
        <strain evidence="2 3">G18</strain>
    </source>
</reference>
<dbReference type="SUPFAM" id="SSF55136">
    <property type="entry name" value="Probable bacterial effector-binding domain"/>
    <property type="match status" value="1"/>
</dbReference>
<keyword evidence="3" id="KW-1185">Reference proteome</keyword>
<gene>
    <name evidence="2" type="ORF">CJ305_06005</name>
</gene>
<dbReference type="Pfam" id="PF06445">
    <property type="entry name" value="GyrI-like"/>
    <property type="match status" value="1"/>
</dbReference>
<dbReference type="PANTHER" id="PTHR36444">
    <property type="entry name" value="TRANSCRIPTIONAL REGULATOR PROTEIN YOBU-RELATED"/>
    <property type="match status" value="1"/>
</dbReference>
<accession>A0A2G1VV51</accession>
<protein>
    <submittedName>
        <fullName evidence="2">GyrI-like domain-containing protein</fullName>
    </submittedName>
</protein>
<dbReference type="InterPro" id="IPR010499">
    <property type="entry name" value="AraC_E-bd"/>
</dbReference>
<evidence type="ECO:0000313" key="3">
    <source>
        <dbReference type="Proteomes" id="UP000229433"/>
    </source>
</evidence>
<dbReference type="OrthoDB" id="8560232at2"/>
<dbReference type="InterPro" id="IPR029442">
    <property type="entry name" value="GyrI-like"/>
</dbReference>
<name>A0A2G1VV51_9FLAO</name>
<dbReference type="AlphaFoldDB" id="A0A2G1VV51"/>
<organism evidence="2 3">
    <name type="scientific">Leeuwenhoekiella nanhaiensis</name>
    <dbReference type="NCBI Taxonomy" id="1655491"/>
    <lineage>
        <taxon>Bacteria</taxon>
        <taxon>Pseudomonadati</taxon>
        <taxon>Bacteroidota</taxon>
        <taxon>Flavobacteriia</taxon>
        <taxon>Flavobacteriales</taxon>
        <taxon>Flavobacteriaceae</taxon>
        <taxon>Leeuwenhoekiella</taxon>
    </lineage>
</organism>
<dbReference type="EMBL" id="NQXA01000002">
    <property type="protein sequence ID" value="PHQ30645.1"/>
    <property type="molecule type" value="Genomic_DNA"/>
</dbReference>
<dbReference type="PANTHER" id="PTHR36444:SF2">
    <property type="entry name" value="TRANSCRIPTIONAL REGULATOR PROTEIN YOBU-RELATED"/>
    <property type="match status" value="1"/>
</dbReference>